<protein>
    <submittedName>
        <fullName evidence="3">DUF2157 domain-containing protein</fullName>
    </submittedName>
</protein>
<evidence type="ECO:0000313" key="3">
    <source>
        <dbReference type="EMBL" id="GGC31365.1"/>
    </source>
</evidence>
<feature type="transmembrane region" description="Helical" evidence="1">
    <location>
        <begin position="203"/>
        <end position="221"/>
    </location>
</feature>
<proteinExistence type="predicted"/>
<keyword evidence="1" id="KW-1133">Transmembrane helix</keyword>
<comment type="caution">
    <text evidence="3">The sequence shown here is derived from an EMBL/GenBank/DDBJ whole genome shotgun (WGS) entry which is preliminary data.</text>
</comment>
<evidence type="ECO:0000259" key="2">
    <source>
        <dbReference type="Pfam" id="PF09925"/>
    </source>
</evidence>
<accession>A0ABQ1LZU3</accession>
<feature type="transmembrane region" description="Helical" evidence="1">
    <location>
        <begin position="54"/>
        <end position="72"/>
    </location>
</feature>
<feature type="transmembrane region" description="Helical" evidence="1">
    <location>
        <begin position="145"/>
        <end position="165"/>
    </location>
</feature>
<keyword evidence="1" id="KW-0472">Membrane</keyword>
<feature type="transmembrane region" description="Helical" evidence="1">
    <location>
        <begin position="84"/>
        <end position="106"/>
    </location>
</feature>
<dbReference type="Pfam" id="PF09925">
    <property type="entry name" value="DUF2157"/>
    <property type="match status" value="1"/>
</dbReference>
<feature type="transmembrane region" description="Helical" evidence="1">
    <location>
        <begin position="299"/>
        <end position="317"/>
    </location>
</feature>
<dbReference type="InterPro" id="IPR018677">
    <property type="entry name" value="DUF2157"/>
</dbReference>
<name>A0ABQ1LZU3_9SPHI</name>
<dbReference type="EMBL" id="BMIK01000007">
    <property type="protein sequence ID" value="GGC31365.1"/>
    <property type="molecule type" value="Genomic_DNA"/>
</dbReference>
<feature type="domain" description="DUF2157" evidence="2">
    <location>
        <begin position="22"/>
        <end position="173"/>
    </location>
</feature>
<keyword evidence="1" id="KW-0812">Transmembrane</keyword>
<feature type="transmembrane region" description="Helical" evidence="1">
    <location>
        <begin position="172"/>
        <end position="191"/>
    </location>
</feature>
<feature type="transmembrane region" description="Helical" evidence="1">
    <location>
        <begin position="228"/>
        <end position="250"/>
    </location>
</feature>
<dbReference type="Proteomes" id="UP000597338">
    <property type="component" value="Unassembled WGS sequence"/>
</dbReference>
<feature type="transmembrane region" description="Helical" evidence="1">
    <location>
        <begin position="270"/>
        <end position="287"/>
    </location>
</feature>
<feature type="transmembrane region" description="Helical" evidence="1">
    <location>
        <begin position="118"/>
        <end position="139"/>
    </location>
</feature>
<sequence length="356" mass="41977">MLMKKLDVNRHEKETLDEAIRHWREQGLLEEVQAKQLNESYELKGFDWKRLAQYAFWIALSCIVLAFLSLFADKMVLQWIEKIYDTPDVVICFFCLALAILFYSWGFRNKRKYPHKTFSNEALMTLGVFATAAFIGYLGKIIDNGSGHFSLLFLASVIIYGVLSVKLSSKLIWIFTLVSFGIWFATETAYHSNWGFRFWGMNYPLRFTLFGALLTAFALVWQQRIKPIAPFTSLTYIIGLTYLMVALWLLSIFGNYSDMDKWSEVRQWHIFYWGLLSTAISLGVAWYGLKRQDYIAREFGIVFLIINLYTRFFEYLWDNINRTVFFLLLSVSFWYIGRWAERIWSGKEKKPYKSVD</sequence>
<evidence type="ECO:0000256" key="1">
    <source>
        <dbReference type="SAM" id="Phobius"/>
    </source>
</evidence>
<keyword evidence="4" id="KW-1185">Reference proteome</keyword>
<feature type="transmembrane region" description="Helical" evidence="1">
    <location>
        <begin position="323"/>
        <end position="340"/>
    </location>
</feature>
<reference evidence="4" key="1">
    <citation type="journal article" date="2019" name="Int. J. Syst. Evol. Microbiol.">
        <title>The Global Catalogue of Microorganisms (GCM) 10K type strain sequencing project: providing services to taxonomists for standard genome sequencing and annotation.</title>
        <authorList>
            <consortium name="The Broad Institute Genomics Platform"/>
            <consortium name="The Broad Institute Genome Sequencing Center for Infectious Disease"/>
            <person name="Wu L."/>
            <person name="Ma J."/>
        </authorList>
    </citation>
    <scope>NUCLEOTIDE SEQUENCE [LARGE SCALE GENOMIC DNA]</scope>
    <source>
        <strain evidence="4">CGMCC 1.15342</strain>
    </source>
</reference>
<evidence type="ECO:0000313" key="4">
    <source>
        <dbReference type="Proteomes" id="UP000597338"/>
    </source>
</evidence>
<organism evidence="3 4">
    <name type="scientific">Parapedobacter defluvii</name>
    <dbReference type="NCBI Taxonomy" id="2045106"/>
    <lineage>
        <taxon>Bacteria</taxon>
        <taxon>Pseudomonadati</taxon>
        <taxon>Bacteroidota</taxon>
        <taxon>Sphingobacteriia</taxon>
        <taxon>Sphingobacteriales</taxon>
        <taxon>Sphingobacteriaceae</taxon>
        <taxon>Parapedobacter</taxon>
    </lineage>
</organism>
<gene>
    <name evidence="3" type="ORF">GCM10011386_24250</name>
</gene>